<accession>A0A2A2AGM0</accession>
<evidence type="ECO:0000256" key="3">
    <source>
        <dbReference type="ARBA" id="ARBA00022692"/>
    </source>
</evidence>
<dbReference type="PIRSF" id="PIRSF006324">
    <property type="entry name" value="LeuE"/>
    <property type="match status" value="1"/>
</dbReference>
<reference evidence="9 10" key="1">
    <citation type="submission" date="2017-08" db="EMBL/GenBank/DDBJ databases">
        <title>WGS of Clinical strains of the CDC Group NO-1 linked to zoonotic infections in humans.</title>
        <authorList>
            <person name="Bernier A.-M."/>
            <person name="Bernard K."/>
        </authorList>
    </citation>
    <scope>NUCLEOTIDE SEQUENCE [LARGE SCALE GENOMIC DNA]</scope>
    <source>
        <strain evidence="7 9">NML00-0135</strain>
        <strain evidence="8 10">NML79-0751</strain>
    </source>
</reference>
<keyword evidence="9" id="KW-1185">Reference proteome</keyword>
<keyword evidence="2" id="KW-1003">Cell membrane</keyword>
<comment type="caution">
    <text evidence="8">The sequence shown here is derived from an EMBL/GenBank/DDBJ whole genome shotgun (WGS) entry which is preliminary data.</text>
</comment>
<comment type="subcellular location">
    <subcellularLocation>
        <location evidence="1">Cell membrane</location>
        <topology evidence="1">Multi-pass membrane protein</topology>
    </subcellularLocation>
</comment>
<dbReference type="PANTHER" id="PTHR30086">
    <property type="entry name" value="ARGININE EXPORTER PROTEIN ARGO"/>
    <property type="match status" value="1"/>
</dbReference>
<accession>A0A2A2AS18</accession>
<evidence type="ECO:0000256" key="6">
    <source>
        <dbReference type="SAM" id="Phobius"/>
    </source>
</evidence>
<organism evidence="8 10">
    <name type="scientific">Vandammella animalimorsus</name>
    <dbReference type="NCBI Taxonomy" id="2029117"/>
    <lineage>
        <taxon>Bacteria</taxon>
        <taxon>Pseudomonadati</taxon>
        <taxon>Pseudomonadota</taxon>
        <taxon>Betaproteobacteria</taxon>
        <taxon>Burkholderiales</taxon>
        <taxon>Comamonadaceae</taxon>
        <taxon>Vandammella</taxon>
    </lineage>
</organism>
<dbReference type="GO" id="GO:0015171">
    <property type="term" value="F:amino acid transmembrane transporter activity"/>
    <property type="evidence" value="ECO:0007669"/>
    <property type="project" value="TreeGrafter"/>
</dbReference>
<keyword evidence="5 6" id="KW-0472">Membrane</keyword>
<feature type="transmembrane region" description="Helical" evidence="6">
    <location>
        <begin position="194"/>
        <end position="214"/>
    </location>
</feature>
<name>A0A2A2AS18_9BURK</name>
<evidence type="ECO:0000313" key="10">
    <source>
        <dbReference type="Proteomes" id="UP000218644"/>
    </source>
</evidence>
<evidence type="ECO:0000256" key="2">
    <source>
        <dbReference type="ARBA" id="ARBA00022475"/>
    </source>
</evidence>
<dbReference type="Pfam" id="PF01810">
    <property type="entry name" value="LysE"/>
    <property type="match status" value="1"/>
</dbReference>
<dbReference type="InterPro" id="IPR001123">
    <property type="entry name" value="LeuE-type"/>
</dbReference>
<evidence type="ECO:0000256" key="4">
    <source>
        <dbReference type="ARBA" id="ARBA00022989"/>
    </source>
</evidence>
<dbReference type="Proteomes" id="UP000218644">
    <property type="component" value="Unassembled WGS sequence"/>
</dbReference>
<keyword evidence="4 6" id="KW-1133">Transmembrane helix</keyword>
<sequence length="219" mass="23299">MHEWLAVIGITVLAVISPGPDFAMIARTSYLFGPRAGVIGALGIGAGVQVHVCYTVLGVALLVLRSPWLFALLKLLGAAYLVFMGLQALVSSWRAAAPQPQPQTDEATPQAPAGQTLSAAAAWRMGFFTNALNPKTMLFVVAVYTQVVHADTPLARSLGYGLFMSLAHIVWFSVVARFFSAPAMRRALLARQRWVDGVIGALLLLLGGSLLFVARGQPG</sequence>
<evidence type="ECO:0000256" key="5">
    <source>
        <dbReference type="ARBA" id="ARBA00023136"/>
    </source>
</evidence>
<evidence type="ECO:0000256" key="1">
    <source>
        <dbReference type="ARBA" id="ARBA00004651"/>
    </source>
</evidence>
<keyword evidence="3 6" id="KW-0812">Transmembrane</keyword>
<proteinExistence type="predicted"/>
<dbReference type="GO" id="GO:0005886">
    <property type="term" value="C:plasma membrane"/>
    <property type="evidence" value="ECO:0007669"/>
    <property type="project" value="UniProtKB-SubCell"/>
</dbReference>
<gene>
    <name evidence="8" type="ORF">CK623_06000</name>
    <name evidence="7" type="ORF">CK625_09185</name>
</gene>
<dbReference type="PANTHER" id="PTHR30086:SF21">
    <property type="entry name" value="TRANSPORT PROTEIN"/>
    <property type="match status" value="1"/>
</dbReference>
<protein>
    <submittedName>
        <fullName evidence="8">Lysine transporter LysE</fullName>
    </submittedName>
</protein>
<evidence type="ECO:0000313" key="7">
    <source>
        <dbReference type="EMBL" id="PAT36888.1"/>
    </source>
</evidence>
<dbReference type="RefSeq" id="WP_095540055.1">
    <property type="nucleotide sequence ID" value="NZ_NSJB01000006.1"/>
</dbReference>
<feature type="transmembrane region" description="Helical" evidence="6">
    <location>
        <begin position="160"/>
        <end position="182"/>
    </location>
</feature>
<feature type="transmembrane region" description="Helical" evidence="6">
    <location>
        <begin position="39"/>
        <end position="64"/>
    </location>
</feature>
<feature type="transmembrane region" description="Helical" evidence="6">
    <location>
        <begin position="71"/>
        <end position="90"/>
    </location>
</feature>
<dbReference type="Proteomes" id="UP000218054">
    <property type="component" value="Unassembled WGS sequence"/>
</dbReference>
<dbReference type="EMBL" id="NSJD01000006">
    <property type="protein sequence ID" value="PAT40439.1"/>
    <property type="molecule type" value="Genomic_DNA"/>
</dbReference>
<dbReference type="AlphaFoldDB" id="A0A2A2AS18"/>
<evidence type="ECO:0000313" key="8">
    <source>
        <dbReference type="EMBL" id="PAT40439.1"/>
    </source>
</evidence>
<dbReference type="EMBL" id="NSJB01000006">
    <property type="protein sequence ID" value="PAT36888.1"/>
    <property type="molecule type" value="Genomic_DNA"/>
</dbReference>
<evidence type="ECO:0000313" key="9">
    <source>
        <dbReference type="Proteomes" id="UP000218054"/>
    </source>
</evidence>